<comment type="similarity">
    <text evidence="1 6">Belongs to the bacterial ribosomal protein bS6 family.</text>
</comment>
<dbReference type="RefSeq" id="WP_072285418.1">
    <property type="nucleotide sequence ID" value="NZ_CP015455.1"/>
</dbReference>
<dbReference type="OrthoDB" id="9812702at2"/>
<dbReference type="EMBL" id="CP015518">
    <property type="protein sequence ID" value="APG23605.1"/>
    <property type="molecule type" value="Genomic_DNA"/>
</dbReference>
<dbReference type="Proteomes" id="UP000182264">
    <property type="component" value="Chromosome"/>
</dbReference>
<evidence type="ECO:0000256" key="1">
    <source>
        <dbReference type="ARBA" id="ARBA00009512"/>
    </source>
</evidence>
<dbReference type="GO" id="GO:0070181">
    <property type="term" value="F:small ribosomal subunit rRNA binding"/>
    <property type="evidence" value="ECO:0007669"/>
    <property type="project" value="TreeGrafter"/>
</dbReference>
<dbReference type="InterPro" id="IPR020814">
    <property type="entry name" value="Ribosomal_S6_plastid/chlpt"/>
</dbReference>
<dbReference type="InterPro" id="IPR000529">
    <property type="entry name" value="Ribosomal_bS6"/>
</dbReference>
<keyword evidence="8" id="KW-1185">Reference proteome</keyword>
<dbReference type="GO" id="GO:0022627">
    <property type="term" value="C:cytosolic small ribosomal subunit"/>
    <property type="evidence" value="ECO:0007669"/>
    <property type="project" value="TreeGrafter"/>
</dbReference>
<dbReference type="Pfam" id="PF01250">
    <property type="entry name" value="Ribosomal_S6"/>
    <property type="match status" value="1"/>
</dbReference>
<evidence type="ECO:0000256" key="6">
    <source>
        <dbReference type="HAMAP-Rule" id="MF_00360"/>
    </source>
</evidence>
<evidence type="ECO:0000256" key="3">
    <source>
        <dbReference type="ARBA" id="ARBA00023274"/>
    </source>
</evidence>
<comment type="function">
    <text evidence="4 6">Binds together with bS18 to 16S ribosomal RNA.</text>
</comment>
<protein>
    <recommendedName>
        <fullName evidence="5 6">Small ribosomal subunit protein bS6</fullName>
    </recommendedName>
</protein>
<dbReference type="CDD" id="cd00473">
    <property type="entry name" value="bS6"/>
    <property type="match status" value="1"/>
</dbReference>
<dbReference type="GO" id="GO:0006412">
    <property type="term" value="P:translation"/>
    <property type="evidence" value="ECO:0007669"/>
    <property type="project" value="UniProtKB-UniRule"/>
</dbReference>
<reference evidence="7 8" key="1">
    <citation type="journal article" date="2017" name="Genome Announc.">
        <title>Complete Genome Sequences of Two Acetylene-Fermenting Pelobacter acetylenicus Strains.</title>
        <authorList>
            <person name="Sutton J.M."/>
            <person name="Baesman S.M."/>
            <person name="Fierst J.L."/>
            <person name="Poret-Peterson A.T."/>
            <person name="Oremland R.S."/>
            <person name="Dunlap D.S."/>
            <person name="Akob D.M."/>
        </authorList>
    </citation>
    <scope>NUCLEOTIDE SEQUENCE [LARGE SCALE GENOMIC DNA]</scope>
    <source>
        <strain evidence="7 8">DSM 3247</strain>
    </source>
</reference>
<organism evidence="7 8">
    <name type="scientific">Syntrophotalea acetylenica</name>
    <name type="common">Pelobacter acetylenicus</name>
    <dbReference type="NCBI Taxonomy" id="29542"/>
    <lineage>
        <taxon>Bacteria</taxon>
        <taxon>Pseudomonadati</taxon>
        <taxon>Thermodesulfobacteriota</taxon>
        <taxon>Desulfuromonadia</taxon>
        <taxon>Desulfuromonadales</taxon>
        <taxon>Syntrophotaleaceae</taxon>
        <taxon>Syntrophotalea</taxon>
    </lineage>
</organism>
<accession>A0A1L3GCN4</accession>
<dbReference type="InterPro" id="IPR035980">
    <property type="entry name" value="Ribosomal_bS6_sf"/>
</dbReference>
<evidence type="ECO:0000313" key="8">
    <source>
        <dbReference type="Proteomes" id="UP000182264"/>
    </source>
</evidence>
<keyword evidence="6" id="KW-0699">rRNA-binding</keyword>
<dbReference type="HAMAP" id="MF_00360">
    <property type="entry name" value="Ribosomal_bS6"/>
    <property type="match status" value="1"/>
</dbReference>
<dbReference type="AlphaFoldDB" id="A0A1L3GCN4"/>
<evidence type="ECO:0000313" key="7">
    <source>
        <dbReference type="EMBL" id="APG23605.1"/>
    </source>
</evidence>
<dbReference type="KEGG" id="pace:A6070_08730"/>
<keyword evidence="3 6" id="KW-0687">Ribonucleoprotein</keyword>
<keyword evidence="6" id="KW-0694">RNA-binding</keyword>
<evidence type="ECO:0000256" key="5">
    <source>
        <dbReference type="ARBA" id="ARBA00035294"/>
    </source>
</evidence>
<evidence type="ECO:0000256" key="2">
    <source>
        <dbReference type="ARBA" id="ARBA00022980"/>
    </source>
</evidence>
<dbReference type="GO" id="GO:0003735">
    <property type="term" value="F:structural constituent of ribosome"/>
    <property type="evidence" value="ECO:0007669"/>
    <property type="project" value="InterPro"/>
</dbReference>
<dbReference type="NCBIfam" id="TIGR00166">
    <property type="entry name" value="S6"/>
    <property type="match status" value="1"/>
</dbReference>
<dbReference type="PANTHER" id="PTHR21011:SF1">
    <property type="entry name" value="SMALL RIBOSOMAL SUBUNIT PROTEIN BS6M"/>
    <property type="match status" value="1"/>
</dbReference>
<dbReference type="Gene3D" id="3.30.70.60">
    <property type="match status" value="1"/>
</dbReference>
<gene>
    <name evidence="6" type="primary">rpsF</name>
    <name evidence="7" type="ORF">A7E75_00125</name>
</gene>
<keyword evidence="2 6" id="KW-0689">Ribosomal protein</keyword>
<evidence type="ECO:0000256" key="4">
    <source>
        <dbReference type="ARBA" id="ARBA00035104"/>
    </source>
</evidence>
<dbReference type="SUPFAM" id="SSF54995">
    <property type="entry name" value="Ribosomal protein S6"/>
    <property type="match status" value="1"/>
</dbReference>
<sequence>MRTYENIMIVHPEKVGDEYNAVVEKFKGVLGDLNANLLKVDEWGVRKLAYPVRKQGRGSYVLTVFEADPSIIDEFERRLRLDEAVLKFQTVQLEKGFVEESSSAAAEETAGFEEEE</sequence>
<proteinExistence type="inferred from homology"/>
<dbReference type="PANTHER" id="PTHR21011">
    <property type="entry name" value="MITOCHONDRIAL 28S RIBOSOMAL PROTEIN S6"/>
    <property type="match status" value="1"/>
</dbReference>
<dbReference type="InterPro" id="IPR014717">
    <property type="entry name" value="Transl_elong_EF1B/ribsomal_bS6"/>
</dbReference>
<dbReference type="STRING" id="29542.A6070_08730"/>
<name>A0A1L3GCN4_SYNAC</name>